<protein>
    <submittedName>
        <fullName evidence="2">Enoyl-CoA hydratase</fullName>
    </submittedName>
</protein>
<accession>A0A064CCH0</accession>
<name>A0A064CCH0_9MYCO</name>
<dbReference type="PANTHER" id="PTHR11941:SF133">
    <property type="entry name" value="1,2-EPOXYPHENYLACETYL-COA ISOMERASE"/>
    <property type="match status" value="1"/>
</dbReference>
<comment type="caution">
    <text evidence="2">The sequence shown here is derived from an EMBL/GenBank/DDBJ whole genome shotgun (WGS) entry which is preliminary data.</text>
</comment>
<dbReference type="CDD" id="cd06558">
    <property type="entry name" value="crotonase-like"/>
    <property type="match status" value="1"/>
</dbReference>
<dbReference type="GO" id="GO:0003824">
    <property type="term" value="F:catalytic activity"/>
    <property type="evidence" value="ECO:0007669"/>
    <property type="project" value="UniProtKB-ARBA"/>
</dbReference>
<dbReference type="Gene3D" id="3.90.226.10">
    <property type="entry name" value="2-enoyl-CoA Hydratase, Chain A, domain 1"/>
    <property type="match status" value="1"/>
</dbReference>
<organism evidence="2 3">
    <name type="scientific">Mycolicibacterium aromaticivorans JS19b1 = JCM 16368</name>
    <dbReference type="NCBI Taxonomy" id="1440774"/>
    <lineage>
        <taxon>Bacteria</taxon>
        <taxon>Bacillati</taxon>
        <taxon>Actinomycetota</taxon>
        <taxon>Actinomycetes</taxon>
        <taxon>Mycobacteriales</taxon>
        <taxon>Mycobacteriaceae</taxon>
        <taxon>Mycolicibacterium</taxon>
    </lineage>
</organism>
<evidence type="ECO:0000313" key="2">
    <source>
        <dbReference type="EMBL" id="KDE98289.1"/>
    </source>
</evidence>
<evidence type="ECO:0000313" key="3">
    <source>
        <dbReference type="Proteomes" id="UP000022835"/>
    </source>
</evidence>
<evidence type="ECO:0000256" key="1">
    <source>
        <dbReference type="ARBA" id="ARBA00023098"/>
    </source>
</evidence>
<reference evidence="2" key="1">
    <citation type="submission" date="2014-05" db="EMBL/GenBank/DDBJ databases">
        <title>Genome sequence of Mycobacterium aromaticivorans strain JS19b1T (= DSM 45407T).</title>
        <authorList>
            <person name="Kwak Y."/>
            <person name="Park G.-S."/>
            <person name="Li Q.X."/>
            <person name="Lee S.-E."/>
            <person name="Shin J.-H."/>
        </authorList>
    </citation>
    <scope>NUCLEOTIDE SEQUENCE [LARGE SCALE GENOMIC DNA]</scope>
    <source>
        <strain evidence="2">JS19b1</strain>
    </source>
</reference>
<dbReference type="RefSeq" id="WP_036339591.1">
    <property type="nucleotide sequence ID" value="NZ_JALN02000001.1"/>
</dbReference>
<dbReference type="SUPFAM" id="SSF52096">
    <property type="entry name" value="ClpP/crotonase"/>
    <property type="match status" value="1"/>
</dbReference>
<dbReference type="Pfam" id="PF00378">
    <property type="entry name" value="ECH_1"/>
    <property type="match status" value="1"/>
</dbReference>
<dbReference type="PANTHER" id="PTHR11941">
    <property type="entry name" value="ENOYL-COA HYDRATASE-RELATED"/>
    <property type="match status" value="1"/>
</dbReference>
<gene>
    <name evidence="2" type="ORF">Y900_004860</name>
</gene>
<dbReference type="OrthoDB" id="8452484at2"/>
<proteinExistence type="predicted"/>
<dbReference type="EMBL" id="JALN02000001">
    <property type="protein sequence ID" value="KDE98289.1"/>
    <property type="molecule type" value="Genomic_DNA"/>
</dbReference>
<dbReference type="Proteomes" id="UP000022835">
    <property type="component" value="Unassembled WGS sequence"/>
</dbReference>
<dbReference type="InterPro" id="IPR001753">
    <property type="entry name" value="Enoyl-CoA_hydra/iso"/>
</dbReference>
<dbReference type="eggNOG" id="COG1024">
    <property type="taxonomic scope" value="Bacteria"/>
</dbReference>
<dbReference type="InterPro" id="IPR029045">
    <property type="entry name" value="ClpP/crotonase-like_dom_sf"/>
</dbReference>
<dbReference type="GO" id="GO:0006635">
    <property type="term" value="P:fatty acid beta-oxidation"/>
    <property type="evidence" value="ECO:0007669"/>
    <property type="project" value="TreeGrafter"/>
</dbReference>
<sequence>MSVTTSLDGHVGWITLDRPDRMNAITVGLARALRAAIESVGADAAVNVIVIRGSGGNFCAGGDFDEVQRLRAQGPAALTELFAAFRDACDAIAGVETPVIAAVEGSAAAGGFELMQAADIVLVSETAKITDNHVNYGMVPGGGGTARLPHLIGRQQALGVLLSGDRLSGLDAVRLGLAYRAFPHDQFDDGIARFATRLGERRRDAVTTIKRLVAVGVDDGLRAGLDAEMAAVVRHIAGGAGSDSVTAFQSREVRA</sequence>
<keyword evidence="3" id="KW-1185">Reference proteome</keyword>
<dbReference type="STRING" id="1440774.Y900_004860"/>
<dbReference type="AlphaFoldDB" id="A0A064CCH0"/>
<keyword evidence="1" id="KW-0443">Lipid metabolism</keyword>